<dbReference type="Gene3D" id="1.10.238.10">
    <property type="entry name" value="EF-hand"/>
    <property type="match status" value="1"/>
</dbReference>
<comment type="caution">
    <text evidence="4">The sequence shown here is derived from an EMBL/GenBank/DDBJ whole genome shotgun (WGS) entry which is preliminary data.</text>
</comment>
<dbReference type="SMART" id="SM00054">
    <property type="entry name" value="EFh"/>
    <property type="match status" value="4"/>
</dbReference>
<keyword evidence="5" id="KW-1185">Reference proteome</keyword>
<dbReference type="PROSITE" id="PS50222">
    <property type="entry name" value="EF_HAND_2"/>
    <property type="match status" value="4"/>
</dbReference>
<keyword evidence="1" id="KW-0479">Metal-binding</keyword>
<dbReference type="CDD" id="cd00051">
    <property type="entry name" value="EFh"/>
    <property type="match status" value="1"/>
</dbReference>
<evidence type="ECO:0000256" key="1">
    <source>
        <dbReference type="ARBA" id="ARBA00022723"/>
    </source>
</evidence>
<keyword evidence="2" id="KW-0677">Repeat</keyword>
<sequence>MAATAILNKSHRVFDAIDEDGNGVIAADDFERIAERLIRSFDETSPAAAKVRGTYTKCWQRLAELADSDGDGQVTRQEFETVFAGAQQNRFMQVIDEALDAEFDLADTDGDGGLDRDEVARMLTAYGVPQSELNQAIAGLDQDGDGRVSRAEYRTAMREYYLSDDPAAPSTPIFGRVRG</sequence>
<dbReference type="InterPro" id="IPR039647">
    <property type="entry name" value="EF_hand_pair_protein_CML-like"/>
</dbReference>
<reference evidence="5" key="1">
    <citation type="journal article" date="2019" name="Int. J. Syst. Evol. Microbiol.">
        <title>The Global Catalogue of Microorganisms (GCM) 10K type strain sequencing project: providing services to taxonomists for standard genome sequencing and annotation.</title>
        <authorList>
            <consortium name="The Broad Institute Genomics Platform"/>
            <consortium name="The Broad Institute Genome Sequencing Center for Infectious Disease"/>
            <person name="Wu L."/>
            <person name="Ma J."/>
        </authorList>
    </citation>
    <scope>NUCLEOTIDE SEQUENCE [LARGE SCALE GENOMIC DNA]</scope>
    <source>
        <strain evidence="5">CCM 8479</strain>
    </source>
</reference>
<feature type="domain" description="EF-hand" evidence="3">
    <location>
        <begin position="130"/>
        <end position="163"/>
    </location>
</feature>
<accession>A0ABW0CYY1</accession>
<evidence type="ECO:0000313" key="5">
    <source>
        <dbReference type="Proteomes" id="UP001596156"/>
    </source>
</evidence>
<dbReference type="EMBL" id="JBHSKL010000003">
    <property type="protein sequence ID" value="MFC5223258.1"/>
    <property type="molecule type" value="Genomic_DNA"/>
</dbReference>
<feature type="domain" description="EF-hand" evidence="3">
    <location>
        <begin position="5"/>
        <end position="40"/>
    </location>
</feature>
<evidence type="ECO:0000313" key="4">
    <source>
        <dbReference type="EMBL" id="MFC5223258.1"/>
    </source>
</evidence>
<dbReference type="PROSITE" id="PS00018">
    <property type="entry name" value="EF_HAND_1"/>
    <property type="match status" value="3"/>
</dbReference>
<evidence type="ECO:0000259" key="3">
    <source>
        <dbReference type="PROSITE" id="PS50222"/>
    </source>
</evidence>
<dbReference type="InterPro" id="IPR002048">
    <property type="entry name" value="EF_hand_dom"/>
</dbReference>
<dbReference type="Pfam" id="PF13499">
    <property type="entry name" value="EF-hand_7"/>
    <property type="match status" value="2"/>
</dbReference>
<proteinExistence type="predicted"/>
<name>A0ABW0CYY1_STRFI</name>
<dbReference type="InterPro" id="IPR018247">
    <property type="entry name" value="EF_Hand_1_Ca_BS"/>
</dbReference>
<feature type="domain" description="EF-hand" evidence="3">
    <location>
        <begin position="94"/>
        <end position="129"/>
    </location>
</feature>
<dbReference type="SUPFAM" id="SSF47473">
    <property type="entry name" value="EF-hand"/>
    <property type="match status" value="1"/>
</dbReference>
<dbReference type="PANTHER" id="PTHR10891">
    <property type="entry name" value="EF-HAND CALCIUM-BINDING DOMAIN CONTAINING PROTEIN"/>
    <property type="match status" value="1"/>
</dbReference>
<dbReference type="Proteomes" id="UP001596156">
    <property type="component" value="Unassembled WGS sequence"/>
</dbReference>
<organism evidence="4 5">
    <name type="scientific">Streptomyces fimbriatus</name>
    <dbReference type="NCBI Taxonomy" id="68197"/>
    <lineage>
        <taxon>Bacteria</taxon>
        <taxon>Bacillati</taxon>
        <taxon>Actinomycetota</taxon>
        <taxon>Actinomycetes</taxon>
        <taxon>Kitasatosporales</taxon>
        <taxon>Streptomycetaceae</taxon>
        <taxon>Streptomyces</taxon>
    </lineage>
</organism>
<evidence type="ECO:0000256" key="2">
    <source>
        <dbReference type="ARBA" id="ARBA00022737"/>
    </source>
</evidence>
<feature type="domain" description="EF-hand" evidence="3">
    <location>
        <begin position="54"/>
        <end position="89"/>
    </location>
</feature>
<gene>
    <name evidence="4" type="ORF">ACFPN6_01320</name>
</gene>
<dbReference type="InterPro" id="IPR011992">
    <property type="entry name" value="EF-hand-dom_pair"/>
</dbReference>
<protein>
    <submittedName>
        <fullName evidence="4">EF-hand domain-containing protein</fullName>
    </submittedName>
</protein>
<dbReference type="RefSeq" id="WP_344642947.1">
    <property type="nucleotide sequence ID" value="NZ_BAAASS010000003.1"/>
</dbReference>